<evidence type="ECO:0000256" key="1">
    <source>
        <dbReference type="SAM" id="SignalP"/>
    </source>
</evidence>
<proteinExistence type="predicted"/>
<keyword evidence="3" id="KW-1185">Reference proteome</keyword>
<dbReference type="OrthoDB" id="1680494at2"/>
<evidence type="ECO:0000313" key="2">
    <source>
        <dbReference type="EMBL" id="QEI09439.1"/>
    </source>
</evidence>
<evidence type="ECO:0008006" key="4">
    <source>
        <dbReference type="Google" id="ProtNLM"/>
    </source>
</evidence>
<protein>
    <recommendedName>
        <fullName evidence="4">ABC transporter substrate-binding protein</fullName>
    </recommendedName>
</protein>
<dbReference type="PANTHER" id="PTHR35271">
    <property type="entry name" value="ABC TRANSPORTER, SUBSTRATE-BINDING LIPOPROTEIN-RELATED"/>
    <property type="match status" value="1"/>
</dbReference>
<dbReference type="InterPro" id="IPR007487">
    <property type="entry name" value="ABC_transpt-TYRBP-like"/>
</dbReference>
<evidence type="ECO:0000313" key="3">
    <source>
        <dbReference type="Proteomes" id="UP000325161"/>
    </source>
</evidence>
<gene>
    <name evidence="2" type="ORF">FXN63_19335</name>
</gene>
<accession>A0A5C0B3H2</accession>
<dbReference type="Pfam" id="PF04392">
    <property type="entry name" value="ABC_sub_bind"/>
    <property type="match status" value="1"/>
</dbReference>
<feature type="signal peptide" evidence="1">
    <location>
        <begin position="1"/>
        <end position="27"/>
    </location>
</feature>
<dbReference type="PANTHER" id="PTHR35271:SF1">
    <property type="entry name" value="ABC TRANSPORTER, SUBSTRATE-BINDING LIPOPROTEIN"/>
    <property type="match status" value="1"/>
</dbReference>
<sequence>MSLAQLPRLLSCTALALACGWSASAVAADPAPTTPANVATTDASPRVFPVTPTRKPDGTRWRLGYLQGGDYGDYPIILSAIVRGMITLGWLEDLEIPDARITSSQDIWAFLATKAKSQYVEFVPDGYYSPGNFNAKLRPEVRDALTARLNDKRDLDMMIAMGTWAGQDLARAQITVPTIVASTSDPVAAGIIASTDDSGRDHVHAKVEPERYQRQVQLFHDIVPFKRLGIVYENSAEGRTFGGVDAVEQMATRLGFAIEACHAPFNNVTPAEAMQGAEACYAKVAAKADAVYLTVHRGVTSQSLGPIVDTLLKARLPSFSMLGSDEVRRGVLMSMAQADYSHVGLFHAEVMARIFHGAKPRELSQIWLSPAEIAINLKAAEIIGFDPPIDILLASDEVYDSVGDK</sequence>
<dbReference type="KEGG" id="pacr:FXN63_19335"/>
<reference evidence="2 3" key="1">
    <citation type="submission" date="2019-08" db="EMBL/GenBank/DDBJ databases">
        <title>Amphibian skin-associated Pigmentiphaga: genome sequence and occurrence across geography and hosts.</title>
        <authorList>
            <person name="Bletz M.C."/>
            <person name="Bunk B."/>
            <person name="Sproeer C."/>
            <person name="Biwer P."/>
            <person name="Reiter S."/>
            <person name="Rabemananjara F.C.E."/>
            <person name="Schulz S."/>
            <person name="Overmann J."/>
            <person name="Vences M."/>
        </authorList>
    </citation>
    <scope>NUCLEOTIDE SEQUENCE [LARGE SCALE GENOMIC DNA]</scope>
    <source>
        <strain evidence="2 3">Mada1488</strain>
    </source>
</reference>
<dbReference type="Proteomes" id="UP000325161">
    <property type="component" value="Chromosome"/>
</dbReference>
<organism evidence="2 3">
    <name type="scientific">Pigmentiphaga aceris</name>
    <dbReference type="NCBI Taxonomy" id="1940612"/>
    <lineage>
        <taxon>Bacteria</taxon>
        <taxon>Pseudomonadati</taxon>
        <taxon>Pseudomonadota</taxon>
        <taxon>Betaproteobacteria</taxon>
        <taxon>Burkholderiales</taxon>
        <taxon>Alcaligenaceae</taxon>
        <taxon>Pigmentiphaga</taxon>
    </lineage>
</organism>
<dbReference type="AlphaFoldDB" id="A0A5C0B3H2"/>
<feature type="chain" id="PRO_5023126144" description="ABC transporter substrate-binding protein" evidence="1">
    <location>
        <begin position="28"/>
        <end position="405"/>
    </location>
</feature>
<dbReference type="Gene3D" id="3.40.50.2300">
    <property type="match status" value="2"/>
</dbReference>
<dbReference type="EMBL" id="CP043046">
    <property type="protein sequence ID" value="QEI09439.1"/>
    <property type="molecule type" value="Genomic_DNA"/>
</dbReference>
<keyword evidence="1" id="KW-0732">Signal</keyword>
<name>A0A5C0B3H2_9BURK</name>